<dbReference type="Gene3D" id="3.30.230.10">
    <property type="match status" value="1"/>
</dbReference>
<dbReference type="EMBL" id="SOBH01000002">
    <property type="protein sequence ID" value="TDT75400.1"/>
    <property type="molecule type" value="Genomic_DNA"/>
</dbReference>
<name>A0A4R7LMN8_9RHOB</name>
<dbReference type="AlphaFoldDB" id="A0A4R7LMN8"/>
<dbReference type="InterPro" id="IPR020568">
    <property type="entry name" value="Ribosomal_Su5_D2-typ_SF"/>
</dbReference>
<keyword evidence="6 7" id="KW-0694">RNA-binding</keyword>
<sequence>MTGQDVRVADTPPAASVRLEVMRKRADFLRAARAKRSGQPGFLLQARARDDDSAPRVGYTCSKKIGNAVARNRAKRRLREVARLVLGAEAKQGWDYVLVGRPNETITRPFGQLVADLKRAVAKVHA</sequence>
<evidence type="ECO:0000256" key="2">
    <source>
        <dbReference type="ARBA" id="ARBA00022694"/>
    </source>
</evidence>
<dbReference type="PANTHER" id="PTHR33992:SF1">
    <property type="entry name" value="RIBONUCLEASE P PROTEIN COMPONENT"/>
    <property type="match status" value="1"/>
</dbReference>
<dbReference type="Proteomes" id="UP000294563">
    <property type="component" value="Unassembled WGS sequence"/>
</dbReference>
<comment type="catalytic activity">
    <reaction evidence="7">
        <text>Endonucleolytic cleavage of RNA, removing 5'-extranucleotides from tRNA precursor.</text>
        <dbReference type="EC" id="3.1.26.5"/>
    </reaction>
</comment>
<dbReference type="InterPro" id="IPR000100">
    <property type="entry name" value="RNase_P"/>
</dbReference>
<dbReference type="Pfam" id="PF00825">
    <property type="entry name" value="Ribonuclease_P"/>
    <property type="match status" value="1"/>
</dbReference>
<evidence type="ECO:0000256" key="5">
    <source>
        <dbReference type="ARBA" id="ARBA00022801"/>
    </source>
</evidence>
<evidence type="ECO:0000313" key="10">
    <source>
        <dbReference type="Proteomes" id="UP000294563"/>
    </source>
</evidence>
<evidence type="ECO:0000256" key="1">
    <source>
        <dbReference type="ARBA" id="ARBA00002663"/>
    </source>
</evidence>
<dbReference type="GO" id="GO:0004526">
    <property type="term" value="F:ribonuclease P activity"/>
    <property type="evidence" value="ECO:0007669"/>
    <property type="project" value="UniProtKB-UniRule"/>
</dbReference>
<gene>
    <name evidence="7" type="primary">rnpA</name>
    <name evidence="9" type="ORF">BDE40_2130</name>
</gene>
<protein>
    <recommendedName>
        <fullName evidence="7 8">Ribonuclease P protein component</fullName>
        <shortName evidence="7">RNase P protein</shortName>
        <shortName evidence="7">RNaseP protein</shortName>
        <ecNumber evidence="7 8">3.1.26.5</ecNumber>
    </recommendedName>
    <alternativeName>
        <fullName evidence="7">Protein C5</fullName>
    </alternativeName>
</protein>
<evidence type="ECO:0000256" key="6">
    <source>
        <dbReference type="ARBA" id="ARBA00022884"/>
    </source>
</evidence>
<keyword evidence="2 7" id="KW-0819">tRNA processing</keyword>
<comment type="similarity">
    <text evidence="7">Belongs to the RnpA family.</text>
</comment>
<evidence type="ECO:0000256" key="4">
    <source>
        <dbReference type="ARBA" id="ARBA00022759"/>
    </source>
</evidence>
<dbReference type="PANTHER" id="PTHR33992">
    <property type="entry name" value="RIBONUCLEASE P PROTEIN COMPONENT"/>
    <property type="match status" value="1"/>
</dbReference>
<organism evidence="9 10">
    <name type="scientific">Litoreibacter halocynthiae</name>
    <dbReference type="NCBI Taxonomy" id="1242689"/>
    <lineage>
        <taxon>Bacteria</taxon>
        <taxon>Pseudomonadati</taxon>
        <taxon>Pseudomonadota</taxon>
        <taxon>Alphaproteobacteria</taxon>
        <taxon>Rhodobacterales</taxon>
        <taxon>Roseobacteraceae</taxon>
        <taxon>Litoreibacter</taxon>
    </lineage>
</organism>
<dbReference type="NCBIfam" id="TIGR00188">
    <property type="entry name" value="rnpA"/>
    <property type="match status" value="1"/>
</dbReference>
<dbReference type="GO" id="GO:0001682">
    <property type="term" value="P:tRNA 5'-leader removal"/>
    <property type="evidence" value="ECO:0007669"/>
    <property type="project" value="UniProtKB-UniRule"/>
</dbReference>
<keyword evidence="5 7" id="KW-0378">Hydrolase</keyword>
<dbReference type="HAMAP" id="MF_00227">
    <property type="entry name" value="RNase_P"/>
    <property type="match status" value="1"/>
</dbReference>
<comment type="function">
    <text evidence="1 7">RNaseP catalyzes the removal of the 5'-leader sequence from pre-tRNA to produce the mature 5'-terminus. It can also cleave other RNA substrates such as 4.5S RNA. The protein component plays an auxiliary but essential role in vivo by binding to the 5'-leader sequence and broadening the substrate specificity of the ribozyme.</text>
</comment>
<dbReference type="SUPFAM" id="SSF54211">
    <property type="entry name" value="Ribosomal protein S5 domain 2-like"/>
    <property type="match status" value="1"/>
</dbReference>
<dbReference type="GO" id="GO:0000049">
    <property type="term" value="F:tRNA binding"/>
    <property type="evidence" value="ECO:0007669"/>
    <property type="project" value="UniProtKB-UniRule"/>
</dbReference>
<keyword evidence="4 7" id="KW-0255">Endonuclease</keyword>
<dbReference type="GO" id="GO:0030677">
    <property type="term" value="C:ribonuclease P complex"/>
    <property type="evidence" value="ECO:0007669"/>
    <property type="project" value="TreeGrafter"/>
</dbReference>
<dbReference type="InterPro" id="IPR020539">
    <property type="entry name" value="RNase_P_CS"/>
</dbReference>
<proteinExistence type="inferred from homology"/>
<accession>A0A4R7LMN8</accession>
<evidence type="ECO:0000256" key="3">
    <source>
        <dbReference type="ARBA" id="ARBA00022722"/>
    </source>
</evidence>
<reference evidence="9 10" key="1">
    <citation type="submission" date="2019-03" db="EMBL/GenBank/DDBJ databases">
        <title>Genomic Encyclopedia of Archaeal and Bacterial Type Strains, Phase II (KMG-II): from individual species to whole genera.</title>
        <authorList>
            <person name="Goeker M."/>
        </authorList>
    </citation>
    <scope>NUCLEOTIDE SEQUENCE [LARGE SCALE GENOMIC DNA]</scope>
    <source>
        <strain evidence="9 10">DSM 29467</strain>
    </source>
</reference>
<evidence type="ECO:0000313" key="9">
    <source>
        <dbReference type="EMBL" id="TDT75400.1"/>
    </source>
</evidence>
<comment type="caution">
    <text evidence="9">The sequence shown here is derived from an EMBL/GenBank/DDBJ whole genome shotgun (WGS) entry which is preliminary data.</text>
</comment>
<evidence type="ECO:0000256" key="7">
    <source>
        <dbReference type="HAMAP-Rule" id="MF_00227"/>
    </source>
</evidence>
<dbReference type="GO" id="GO:0042781">
    <property type="term" value="F:3'-tRNA processing endoribonuclease activity"/>
    <property type="evidence" value="ECO:0007669"/>
    <property type="project" value="TreeGrafter"/>
</dbReference>
<keyword evidence="3 7" id="KW-0540">Nuclease</keyword>
<dbReference type="InterPro" id="IPR014721">
    <property type="entry name" value="Ribsml_uS5_D2-typ_fold_subgr"/>
</dbReference>
<keyword evidence="10" id="KW-1185">Reference proteome</keyword>
<dbReference type="PROSITE" id="PS00648">
    <property type="entry name" value="RIBONUCLEASE_P"/>
    <property type="match status" value="1"/>
</dbReference>
<evidence type="ECO:0000256" key="8">
    <source>
        <dbReference type="NCBIfam" id="TIGR00188"/>
    </source>
</evidence>
<dbReference type="EC" id="3.1.26.5" evidence="7 8"/>
<comment type="subunit">
    <text evidence="7">Consists of a catalytic RNA component (M1 or rnpB) and a protein subunit.</text>
</comment>